<proteinExistence type="predicted"/>
<dbReference type="Ensembl" id="ENSSMAT00000082800.1">
    <property type="protein sequence ID" value="ENSSMAP00000066224.1"/>
    <property type="gene ID" value="ENSSMAG00000023524.1"/>
</dbReference>
<sequence length="117" mass="13189">MDADNDLDELLDEVEKKFCRNISVASSARARDASEAARGGDESQKQKLQLKAKYSRSVEKINLCNILISADIAGTSRPTQYTMCKAWWVVPMWAPRATCLDDCKTLFDKSVRKINIM</sequence>
<dbReference type="AlphaFoldDB" id="A0A8D3E365"/>
<reference evidence="1" key="2">
    <citation type="submission" date="2025-08" db="UniProtKB">
        <authorList>
            <consortium name="Ensembl"/>
        </authorList>
    </citation>
    <scope>IDENTIFICATION</scope>
</reference>
<evidence type="ECO:0000313" key="2">
    <source>
        <dbReference type="Proteomes" id="UP000694558"/>
    </source>
</evidence>
<name>A0A8D3E365_SCOMX</name>
<protein>
    <submittedName>
        <fullName evidence="1">Uncharacterized protein</fullName>
    </submittedName>
</protein>
<evidence type="ECO:0000313" key="1">
    <source>
        <dbReference type="Ensembl" id="ENSSMAP00000066224.1"/>
    </source>
</evidence>
<reference evidence="1" key="1">
    <citation type="submission" date="2023-05" db="EMBL/GenBank/DDBJ databases">
        <title>High-quality long-read genome of Scophthalmus maximus.</title>
        <authorList>
            <person name="Lien S."/>
            <person name="Martinez P."/>
        </authorList>
    </citation>
    <scope>NUCLEOTIDE SEQUENCE [LARGE SCALE GENOMIC DNA]</scope>
</reference>
<accession>A0A8D3E365</accession>
<dbReference type="Proteomes" id="UP000694558">
    <property type="component" value="Chromosome 16"/>
</dbReference>
<organism evidence="1 2">
    <name type="scientific">Scophthalmus maximus</name>
    <name type="common">Turbot</name>
    <name type="synonym">Psetta maxima</name>
    <dbReference type="NCBI Taxonomy" id="52904"/>
    <lineage>
        <taxon>Eukaryota</taxon>
        <taxon>Metazoa</taxon>
        <taxon>Chordata</taxon>
        <taxon>Craniata</taxon>
        <taxon>Vertebrata</taxon>
        <taxon>Euteleostomi</taxon>
        <taxon>Actinopterygii</taxon>
        <taxon>Neopterygii</taxon>
        <taxon>Teleostei</taxon>
        <taxon>Neoteleostei</taxon>
        <taxon>Acanthomorphata</taxon>
        <taxon>Carangaria</taxon>
        <taxon>Pleuronectiformes</taxon>
        <taxon>Pleuronectoidei</taxon>
        <taxon>Scophthalmidae</taxon>
        <taxon>Scophthalmus</taxon>
    </lineage>
</organism>